<feature type="chain" id="PRO_5044263129" description="Immunoglobulin domain-containing protein" evidence="4">
    <location>
        <begin position="21"/>
        <end position="225"/>
    </location>
</feature>
<evidence type="ECO:0000313" key="6">
    <source>
        <dbReference type="Ensembl" id="ENSDCDP00010045284.1"/>
    </source>
</evidence>
<evidence type="ECO:0000256" key="4">
    <source>
        <dbReference type="SAM" id="SignalP"/>
    </source>
</evidence>
<feature type="domain" description="Immunoglobulin" evidence="5">
    <location>
        <begin position="108"/>
        <end position="210"/>
    </location>
</feature>
<keyword evidence="4" id="KW-0732">Signal</keyword>
<comment type="subcellular location">
    <subcellularLocation>
        <location evidence="1">Membrane</location>
    </subcellularLocation>
</comment>
<dbReference type="Pfam" id="PF07686">
    <property type="entry name" value="V-set"/>
    <property type="match status" value="2"/>
</dbReference>
<dbReference type="InterPro" id="IPR036179">
    <property type="entry name" value="Ig-like_dom_sf"/>
</dbReference>
<reference evidence="6" key="3">
    <citation type="submission" date="2025-09" db="UniProtKB">
        <authorList>
            <consortium name="Ensembl"/>
        </authorList>
    </citation>
    <scope>IDENTIFICATION</scope>
</reference>
<reference evidence="6 7" key="1">
    <citation type="submission" date="2020-06" db="EMBL/GenBank/DDBJ databases">
        <authorList>
            <consortium name="Wellcome Sanger Institute Data Sharing"/>
        </authorList>
    </citation>
    <scope>NUCLEOTIDE SEQUENCE [LARGE SCALE GENOMIC DNA]</scope>
</reference>
<name>A0AAY4DJD3_9TELE</name>
<dbReference type="GO" id="GO:0004888">
    <property type="term" value="F:transmembrane signaling receptor activity"/>
    <property type="evidence" value="ECO:0007669"/>
    <property type="project" value="TreeGrafter"/>
</dbReference>
<dbReference type="SMART" id="SM00409">
    <property type="entry name" value="IG"/>
    <property type="match status" value="1"/>
</dbReference>
<keyword evidence="7" id="KW-1185">Reference proteome</keyword>
<proteinExistence type="predicted"/>
<protein>
    <recommendedName>
        <fullName evidence="5">Immunoglobulin domain-containing protein</fullName>
    </recommendedName>
</protein>
<dbReference type="Gene3D" id="2.60.40.10">
    <property type="entry name" value="Immunoglobulins"/>
    <property type="match status" value="2"/>
</dbReference>
<reference evidence="6" key="2">
    <citation type="submission" date="2025-08" db="UniProtKB">
        <authorList>
            <consortium name="Ensembl"/>
        </authorList>
    </citation>
    <scope>IDENTIFICATION</scope>
</reference>
<sequence>LTSLLLYSILFIAVIMWSYCDEPIVVRGRPGEAVEFHCKYLKKLSDKRKCFCKMDTVGTCDIMDSSSFNNTNKQKFTLHDNKVEREITVTMKDLTGSDAGVYWLHITVSPLIGYEGGQVIFTCPYDKTYSSNAKFLCRGICPLLNRDVLIKTQPGKSFIYDGRFSLKDYPAIGLFTVTIRRLAAEDSGKYMCVVERSLPNIYTELQLIVVEGKCNTMRYLSNDSL</sequence>
<keyword evidence="2" id="KW-0812">Transmembrane</keyword>
<dbReference type="InterPro" id="IPR003599">
    <property type="entry name" value="Ig_sub"/>
</dbReference>
<dbReference type="InterPro" id="IPR050671">
    <property type="entry name" value="CD300_family_receptors"/>
</dbReference>
<dbReference type="Proteomes" id="UP000694580">
    <property type="component" value="Chromosome 2"/>
</dbReference>
<evidence type="ECO:0000313" key="7">
    <source>
        <dbReference type="Proteomes" id="UP000694580"/>
    </source>
</evidence>
<dbReference type="GeneTree" id="ENSGT00950000182977"/>
<evidence type="ECO:0000256" key="2">
    <source>
        <dbReference type="ARBA" id="ARBA00022692"/>
    </source>
</evidence>
<organism evidence="6 7">
    <name type="scientific">Denticeps clupeoides</name>
    <name type="common">denticle herring</name>
    <dbReference type="NCBI Taxonomy" id="299321"/>
    <lineage>
        <taxon>Eukaryota</taxon>
        <taxon>Metazoa</taxon>
        <taxon>Chordata</taxon>
        <taxon>Craniata</taxon>
        <taxon>Vertebrata</taxon>
        <taxon>Euteleostomi</taxon>
        <taxon>Actinopterygii</taxon>
        <taxon>Neopterygii</taxon>
        <taxon>Teleostei</taxon>
        <taxon>Clupei</taxon>
        <taxon>Clupeiformes</taxon>
        <taxon>Denticipitoidei</taxon>
        <taxon>Denticipitidae</taxon>
        <taxon>Denticeps</taxon>
    </lineage>
</organism>
<accession>A0AAY4DJD3</accession>
<evidence type="ECO:0000259" key="5">
    <source>
        <dbReference type="SMART" id="SM00409"/>
    </source>
</evidence>
<dbReference type="SUPFAM" id="SSF48726">
    <property type="entry name" value="Immunoglobulin"/>
    <property type="match status" value="2"/>
</dbReference>
<dbReference type="PANTHER" id="PTHR11860">
    <property type="entry name" value="POLYMERIC-IMMUNOGLOBULIN RECEPTOR"/>
    <property type="match status" value="1"/>
</dbReference>
<feature type="signal peptide" evidence="4">
    <location>
        <begin position="1"/>
        <end position="20"/>
    </location>
</feature>
<evidence type="ECO:0000256" key="1">
    <source>
        <dbReference type="ARBA" id="ARBA00004370"/>
    </source>
</evidence>
<dbReference type="PANTHER" id="PTHR11860:SF118">
    <property type="entry name" value="CMRF35-LIKE MOLECULE 3-RELATED"/>
    <property type="match status" value="1"/>
</dbReference>
<evidence type="ECO:0000256" key="3">
    <source>
        <dbReference type="ARBA" id="ARBA00023136"/>
    </source>
</evidence>
<dbReference type="InterPro" id="IPR013106">
    <property type="entry name" value="Ig_V-set"/>
</dbReference>
<dbReference type="InterPro" id="IPR013783">
    <property type="entry name" value="Ig-like_fold"/>
</dbReference>
<keyword evidence="3" id="KW-0472">Membrane</keyword>
<dbReference type="AlphaFoldDB" id="A0AAY4DJD3"/>
<dbReference type="GO" id="GO:0005886">
    <property type="term" value="C:plasma membrane"/>
    <property type="evidence" value="ECO:0007669"/>
    <property type="project" value="TreeGrafter"/>
</dbReference>
<dbReference type="Ensembl" id="ENSDCDT00010055441.1">
    <property type="protein sequence ID" value="ENSDCDP00010045284.1"/>
    <property type="gene ID" value="ENSDCDG00010027908.1"/>
</dbReference>